<dbReference type="InterPro" id="IPR002635">
    <property type="entry name" value="Chorion"/>
</dbReference>
<name>A0A0K2S2Z4_BOMMO</name>
<keyword evidence="3" id="KW-0677">Repeat</keyword>
<feature type="signal peptide" evidence="5">
    <location>
        <begin position="1"/>
        <end position="20"/>
    </location>
</feature>
<comment type="function">
    <text evidence="1">This protein is one of many from the eggshell of the silk moth.</text>
</comment>
<feature type="chain" id="PRO_5035992641" evidence="5">
    <location>
        <begin position="21"/>
        <end position="178"/>
    </location>
</feature>
<evidence type="ECO:0000313" key="6">
    <source>
        <dbReference type="EMBL" id="BAS21484.1"/>
    </source>
</evidence>
<reference evidence="7" key="3">
    <citation type="submission" date="2022-06" db="UniProtKB">
        <authorList>
            <consortium name="EnsemblMetazoa"/>
        </authorList>
    </citation>
    <scope>IDENTIFICATION</scope>
    <source>
        <strain evidence="7">p50T (Dazao)</strain>
    </source>
</reference>
<keyword evidence="8" id="KW-1185">Reference proteome</keyword>
<dbReference type="EnsemblMetazoa" id="NM_001118911.2">
    <property type="protein sequence ID" value="NP_001112383.2"/>
    <property type="gene ID" value="LOC101741090"/>
</dbReference>
<dbReference type="GeneID" id="101741090"/>
<evidence type="ECO:0000256" key="1">
    <source>
        <dbReference type="ARBA" id="ARBA00003434"/>
    </source>
</evidence>
<dbReference type="EMBL" id="AB999997">
    <property type="protein sequence ID" value="BAS21484.1"/>
    <property type="molecule type" value="Genomic_DNA"/>
</dbReference>
<gene>
    <name evidence="6" type="primary">BmCho-117</name>
    <name evidence="7" type="synonym">101741090</name>
</gene>
<evidence type="ECO:0000256" key="2">
    <source>
        <dbReference type="ARBA" id="ARBA00005906"/>
    </source>
</evidence>
<organism evidence="6">
    <name type="scientific">Bombyx mori</name>
    <name type="common">Silk moth</name>
    <dbReference type="NCBI Taxonomy" id="7091"/>
    <lineage>
        <taxon>Eukaryota</taxon>
        <taxon>Metazoa</taxon>
        <taxon>Ecdysozoa</taxon>
        <taxon>Arthropoda</taxon>
        <taxon>Hexapoda</taxon>
        <taxon>Insecta</taxon>
        <taxon>Pterygota</taxon>
        <taxon>Neoptera</taxon>
        <taxon>Endopterygota</taxon>
        <taxon>Lepidoptera</taxon>
        <taxon>Glossata</taxon>
        <taxon>Ditrysia</taxon>
        <taxon>Bombycoidea</taxon>
        <taxon>Bombycidae</taxon>
        <taxon>Bombycinae</taxon>
        <taxon>Bombyx</taxon>
    </lineage>
</organism>
<dbReference type="GO" id="GO:0007304">
    <property type="term" value="P:chorion-containing eggshell formation"/>
    <property type="evidence" value="ECO:0007669"/>
    <property type="project" value="InterPro"/>
</dbReference>
<evidence type="ECO:0000256" key="5">
    <source>
        <dbReference type="SAM" id="SignalP"/>
    </source>
</evidence>
<evidence type="ECO:0000313" key="7">
    <source>
        <dbReference type="EnsemblMetazoa" id="NP_001112383.2"/>
    </source>
</evidence>
<proteinExistence type="inferred from homology"/>
<dbReference type="Proteomes" id="UP000005204">
    <property type="component" value="Unassembled WGS sequence"/>
</dbReference>
<dbReference type="KEGG" id="bmor:101741090"/>
<reference evidence="6" key="2">
    <citation type="journal article" date="2015" name="Sci. Data">
        <title>Construction, complete sequence, and annotation of a BAC contig covering the silkworm chorion locus.</title>
        <authorList>
            <person name="Chen Z."/>
            <person name="Nohata J."/>
            <person name="Guo H."/>
            <person name="Li S."/>
            <person name="Liu J."/>
            <person name="Guo Y."/>
            <person name="Yamamoto K."/>
            <person name="Kadono-Okuda K."/>
            <person name="Liu C."/>
            <person name="Arunkumar K.P."/>
            <person name="Nagaraju J."/>
            <person name="Zhang Y."/>
            <person name="Liu S."/>
            <person name="Labropoulou V."/>
            <person name="Swevers L."/>
            <person name="Tsitoura P."/>
            <person name="Iatrou K."/>
            <person name="Gopinathan K.P."/>
            <person name="Goldsmith M.R."/>
            <person name="Xia Q."/>
            <person name="Mita K."/>
        </authorList>
    </citation>
    <scope>NUCLEOTIDE SEQUENCE</scope>
</reference>
<sequence length="178" mass="17281">MAKTVLFVFAFALISQVIVSQFTGRIFSPRPGFDSLAYEGLGYGGLNGRGICGAVRDDIAAAGALAASHGGGLAVVTSSAAPTGLGVTSESSYEGTVSICGNAPFLGTADVAGELSTIGGGVVNYECGDGAVGITAEGGVGVAPTTAVASASIPPAVGAPVGYRGFNRGCGCGSNYAY</sequence>
<protein>
    <submittedName>
        <fullName evidence="6">Chorion early B</fullName>
    </submittedName>
</protein>
<dbReference type="AlphaFoldDB" id="A0A0K2S2Z4"/>
<evidence type="ECO:0000256" key="4">
    <source>
        <dbReference type="RuleBase" id="RU004378"/>
    </source>
</evidence>
<comment type="similarity">
    <text evidence="2 4">Belongs to the chorion protein family.</text>
</comment>
<dbReference type="GO" id="GO:0005213">
    <property type="term" value="F:structural constituent of egg chorion"/>
    <property type="evidence" value="ECO:0007669"/>
    <property type="project" value="InterPro"/>
</dbReference>
<keyword evidence="5" id="KW-0732">Signal</keyword>
<evidence type="ECO:0000256" key="3">
    <source>
        <dbReference type="ARBA" id="ARBA00022737"/>
    </source>
</evidence>
<reference evidence="8" key="1">
    <citation type="journal article" date="2008" name="Insect Biochem. Mol. Biol.">
        <title>The genome of a lepidopteran model insect, the silkworm Bombyx mori.</title>
        <authorList>
            <consortium name="International Silkworm Genome Consortium"/>
        </authorList>
    </citation>
    <scope>NUCLEOTIDE SEQUENCE [LARGE SCALE GENOMIC DNA]</scope>
    <source>
        <strain evidence="8">p50T</strain>
    </source>
</reference>
<accession>A0A0K2S2Z4</accession>
<evidence type="ECO:0000313" key="8">
    <source>
        <dbReference type="Proteomes" id="UP000005204"/>
    </source>
</evidence>
<dbReference type="GO" id="GO:0042600">
    <property type="term" value="C:egg chorion"/>
    <property type="evidence" value="ECO:0007669"/>
    <property type="project" value="InterPro"/>
</dbReference>
<dbReference type="Pfam" id="PF01723">
    <property type="entry name" value="Chorion_1"/>
    <property type="match status" value="1"/>
</dbReference>